<dbReference type="InterPro" id="IPR001360">
    <property type="entry name" value="Glyco_hydro_1"/>
</dbReference>
<dbReference type="GO" id="GO:0008422">
    <property type="term" value="F:beta-glucosidase activity"/>
    <property type="evidence" value="ECO:0007669"/>
    <property type="project" value="TreeGrafter"/>
</dbReference>
<dbReference type="GO" id="GO:0005975">
    <property type="term" value="P:carbohydrate metabolic process"/>
    <property type="evidence" value="ECO:0007669"/>
    <property type="project" value="InterPro"/>
</dbReference>
<dbReference type="InterPro" id="IPR017853">
    <property type="entry name" value="GH"/>
</dbReference>
<keyword evidence="6" id="KW-1185">Reference proteome</keyword>
<dbReference type="PANTHER" id="PTHR10353:SF137">
    <property type="entry name" value="MYROSINASE 3-RELATED"/>
    <property type="match status" value="1"/>
</dbReference>
<dbReference type="Gramene" id="OE9A086477T1">
    <property type="protein sequence ID" value="OE9A086477C1"/>
    <property type="gene ID" value="OE9A086477"/>
</dbReference>
<dbReference type="AlphaFoldDB" id="A0A8S0U2X2"/>
<gene>
    <name evidence="5" type="ORF">OLEA9_A086477</name>
</gene>
<dbReference type="SUPFAM" id="SSF51445">
    <property type="entry name" value="(Trans)glycosidases"/>
    <property type="match status" value="1"/>
</dbReference>
<comment type="similarity">
    <text evidence="1 4">Belongs to the glycosyl hydrolase 1 family.</text>
</comment>
<evidence type="ECO:0000313" key="5">
    <source>
        <dbReference type="EMBL" id="CAA3012391.1"/>
    </source>
</evidence>
<dbReference type="OrthoDB" id="912219at2759"/>
<dbReference type="Proteomes" id="UP000594638">
    <property type="component" value="Unassembled WGS sequence"/>
</dbReference>
<comment type="caution">
    <text evidence="5">The sequence shown here is derived from an EMBL/GenBank/DDBJ whole genome shotgun (WGS) entry which is preliminary data.</text>
</comment>
<dbReference type="PANTHER" id="PTHR10353">
    <property type="entry name" value="GLYCOSYL HYDROLASE"/>
    <property type="match status" value="1"/>
</dbReference>
<protein>
    <submittedName>
        <fullName evidence="5">Beta-glucosidase-like</fullName>
    </submittedName>
</protein>
<name>A0A8S0U2X2_OLEEU</name>
<evidence type="ECO:0000256" key="2">
    <source>
        <dbReference type="ARBA" id="ARBA00022801"/>
    </source>
</evidence>
<keyword evidence="3" id="KW-0326">Glycosidase</keyword>
<reference evidence="5 6" key="1">
    <citation type="submission" date="2019-12" db="EMBL/GenBank/DDBJ databases">
        <authorList>
            <person name="Alioto T."/>
            <person name="Alioto T."/>
            <person name="Gomez Garrido J."/>
        </authorList>
    </citation>
    <scope>NUCLEOTIDE SEQUENCE [LARGE SCALE GENOMIC DNA]</scope>
</reference>
<dbReference type="EMBL" id="CACTIH010007399">
    <property type="protein sequence ID" value="CAA3012391.1"/>
    <property type="molecule type" value="Genomic_DNA"/>
</dbReference>
<keyword evidence="2" id="KW-0378">Hydrolase</keyword>
<proteinExistence type="inferred from homology"/>
<accession>A0A8S0U2X2</accession>
<dbReference type="Pfam" id="PF00232">
    <property type="entry name" value="Glyco_hydro_1"/>
    <property type="match status" value="1"/>
</dbReference>
<organism evidence="5 6">
    <name type="scientific">Olea europaea subsp. europaea</name>
    <dbReference type="NCBI Taxonomy" id="158383"/>
    <lineage>
        <taxon>Eukaryota</taxon>
        <taxon>Viridiplantae</taxon>
        <taxon>Streptophyta</taxon>
        <taxon>Embryophyta</taxon>
        <taxon>Tracheophyta</taxon>
        <taxon>Spermatophyta</taxon>
        <taxon>Magnoliopsida</taxon>
        <taxon>eudicotyledons</taxon>
        <taxon>Gunneridae</taxon>
        <taxon>Pentapetalae</taxon>
        <taxon>asterids</taxon>
        <taxon>lamiids</taxon>
        <taxon>Lamiales</taxon>
        <taxon>Oleaceae</taxon>
        <taxon>Oleeae</taxon>
        <taxon>Olea</taxon>
    </lineage>
</organism>
<evidence type="ECO:0000256" key="4">
    <source>
        <dbReference type="RuleBase" id="RU003690"/>
    </source>
</evidence>
<evidence type="ECO:0000256" key="1">
    <source>
        <dbReference type="ARBA" id="ARBA00010838"/>
    </source>
</evidence>
<sequence length="140" mass="15436">MAPSEIVVKRSGFPKDFIFGAATSEYQVKGARNADGKGNNSSADGKNGSVALDQYHMFKEDACLMKKVGLNSFNFSISWSRILPGGKLSGGISKEGIKYYNDLIDALSAQGIEPWATLFHWDVPQDLEKEYHGFLDRQIV</sequence>
<evidence type="ECO:0000313" key="6">
    <source>
        <dbReference type="Proteomes" id="UP000594638"/>
    </source>
</evidence>
<dbReference type="Gene3D" id="3.20.20.80">
    <property type="entry name" value="Glycosidases"/>
    <property type="match status" value="1"/>
</dbReference>
<evidence type="ECO:0000256" key="3">
    <source>
        <dbReference type="ARBA" id="ARBA00023295"/>
    </source>
</evidence>